<evidence type="ECO:0000313" key="2">
    <source>
        <dbReference type="Proteomes" id="UP000197032"/>
    </source>
</evidence>
<protein>
    <submittedName>
        <fullName evidence="1">Integrase</fullName>
    </submittedName>
</protein>
<dbReference type="AlphaFoldDB" id="A0A1Z5HVT1"/>
<organism evidence="1 2">
    <name type="scientific">Calderihabitans maritimus</name>
    <dbReference type="NCBI Taxonomy" id="1246530"/>
    <lineage>
        <taxon>Bacteria</taxon>
        <taxon>Bacillati</taxon>
        <taxon>Bacillota</taxon>
        <taxon>Clostridia</taxon>
        <taxon>Neomoorellales</taxon>
        <taxon>Calderihabitantaceae</taxon>
        <taxon>Calderihabitans</taxon>
    </lineage>
</organism>
<feature type="non-terminal residue" evidence="1">
    <location>
        <position position="1"/>
    </location>
</feature>
<sequence>VQKTESTPKKEKKTYRPPDTHYYKYGRSLFPRLTFEESDREILKMLEEIFLSRYA</sequence>
<gene>
    <name evidence="1" type="ORF">KKC1_26490</name>
</gene>
<accession>A0A1Z5HVT1</accession>
<name>A0A1Z5HVT1_9FIRM</name>
<dbReference type="Proteomes" id="UP000197032">
    <property type="component" value="Unassembled WGS sequence"/>
</dbReference>
<comment type="caution">
    <text evidence="1">The sequence shown here is derived from an EMBL/GenBank/DDBJ whole genome shotgun (WGS) entry which is preliminary data.</text>
</comment>
<reference evidence="2" key="1">
    <citation type="journal article" date="2017" name="Appl. Environ. Microbiol.">
        <title>Genomic analysis of Calderihabitans maritimus KKC1, a thermophilic hydrogenogenic carboxydotrophic bacterium isolated from marine sediment.</title>
        <authorList>
            <person name="Omae K."/>
            <person name="Yoneda Y."/>
            <person name="Fukuyama Y."/>
            <person name="Yoshida T."/>
            <person name="Sako Y."/>
        </authorList>
    </citation>
    <scope>NUCLEOTIDE SEQUENCE [LARGE SCALE GENOMIC DNA]</scope>
    <source>
        <strain evidence="2">KKC1</strain>
    </source>
</reference>
<evidence type="ECO:0000313" key="1">
    <source>
        <dbReference type="EMBL" id="GAW93518.1"/>
    </source>
</evidence>
<keyword evidence="2" id="KW-1185">Reference proteome</keyword>
<proteinExistence type="predicted"/>
<dbReference type="EMBL" id="BDGJ01000152">
    <property type="protein sequence ID" value="GAW93518.1"/>
    <property type="molecule type" value="Genomic_DNA"/>
</dbReference>